<dbReference type="GO" id="GO:0004719">
    <property type="term" value="F:protein-L-isoaspartate (D-aspartate) O-methyltransferase activity"/>
    <property type="evidence" value="ECO:0007669"/>
    <property type="project" value="InterPro"/>
</dbReference>
<dbReference type="SUPFAM" id="SSF53335">
    <property type="entry name" value="S-adenosyl-L-methionine-dependent methyltransferases"/>
    <property type="match status" value="1"/>
</dbReference>
<evidence type="ECO:0000313" key="4">
    <source>
        <dbReference type="EMBL" id="TCO80246.1"/>
    </source>
</evidence>
<dbReference type="CDD" id="cd02440">
    <property type="entry name" value="AdoMet_MTases"/>
    <property type="match status" value="1"/>
</dbReference>
<reference evidence="4 5" key="1">
    <citation type="submission" date="2019-03" db="EMBL/GenBank/DDBJ databases">
        <title>Genomic Encyclopedia of Type Strains, Phase IV (KMG-IV): sequencing the most valuable type-strain genomes for metagenomic binning, comparative biology and taxonomic classification.</title>
        <authorList>
            <person name="Goeker M."/>
        </authorList>
    </citation>
    <scope>NUCLEOTIDE SEQUENCE [LARGE SCALE GENOMIC DNA]</scope>
    <source>
        <strain evidence="4 5">DSM 25287</strain>
    </source>
</reference>
<protein>
    <recommendedName>
        <fullName evidence="2">Protein-L-isoaspartate O-methyltransferase</fullName>
    </recommendedName>
    <alternativeName>
        <fullName evidence="3">Protein L-isoaspartyl methyltransferase</fullName>
    </alternativeName>
</protein>
<comment type="similarity">
    <text evidence="1">Belongs to the methyltransferase superfamily. L-isoaspartyl/D-aspartyl protein methyltransferase family.</text>
</comment>
<dbReference type="Pfam" id="PF01135">
    <property type="entry name" value="PCMT"/>
    <property type="match status" value="1"/>
</dbReference>
<dbReference type="AlphaFoldDB" id="A0A4R2L862"/>
<keyword evidence="4" id="KW-0808">Transferase</keyword>
<keyword evidence="5" id="KW-1185">Reference proteome</keyword>
<dbReference type="Gene3D" id="3.40.50.150">
    <property type="entry name" value="Vaccinia Virus protein VP39"/>
    <property type="match status" value="1"/>
</dbReference>
<evidence type="ECO:0000313" key="5">
    <source>
        <dbReference type="Proteomes" id="UP000295765"/>
    </source>
</evidence>
<sequence length="219" mass="24481">MSEMNVEQARFNMVEQQIRTWEVLDQRVLDVLRRVPREAFVPERYRNLAFSDVRLPIGHGEFMMNPNLEGRLLQALEIGPQDRILEIGTGSGFVTACLASLGGSVLSVDIHADFTEAAQGKLRSQGIQNVQFQTGDAAHGWGTQRYDAIAITGSLPELATAWQERLAIGGRLFAIVGDAPIMEAIVVRRIDEREWTQESLFETDFPRLVNAARPPAFVF</sequence>
<comment type="caution">
    <text evidence="4">The sequence shown here is derived from an EMBL/GenBank/DDBJ whole genome shotgun (WGS) entry which is preliminary data.</text>
</comment>
<name>A0A4R2L862_9GAMM</name>
<gene>
    <name evidence="4" type="ORF">EV699_11522</name>
</gene>
<dbReference type="PANTHER" id="PTHR11579">
    <property type="entry name" value="PROTEIN-L-ISOASPARTATE O-METHYLTRANSFERASE"/>
    <property type="match status" value="1"/>
</dbReference>
<dbReference type="OrthoDB" id="9810066at2"/>
<evidence type="ECO:0000256" key="2">
    <source>
        <dbReference type="ARBA" id="ARBA00013346"/>
    </source>
</evidence>
<dbReference type="PANTHER" id="PTHR11579:SF18">
    <property type="entry name" value="PROTEIN-L-ISOASPARTATE O-METHYLTRANSFERASE"/>
    <property type="match status" value="1"/>
</dbReference>
<dbReference type="InterPro" id="IPR000682">
    <property type="entry name" value="PCMT"/>
</dbReference>
<evidence type="ECO:0000256" key="1">
    <source>
        <dbReference type="ARBA" id="ARBA00005369"/>
    </source>
</evidence>
<organism evidence="4 5">
    <name type="scientific">Plasticicumulans lactativorans</name>
    <dbReference type="NCBI Taxonomy" id="1133106"/>
    <lineage>
        <taxon>Bacteria</taxon>
        <taxon>Pseudomonadati</taxon>
        <taxon>Pseudomonadota</taxon>
        <taxon>Gammaproteobacteria</taxon>
        <taxon>Candidatus Competibacteraceae</taxon>
        <taxon>Plasticicumulans</taxon>
    </lineage>
</organism>
<keyword evidence="4" id="KW-0489">Methyltransferase</keyword>
<dbReference type="InterPro" id="IPR029063">
    <property type="entry name" value="SAM-dependent_MTases_sf"/>
</dbReference>
<accession>A0A4R2L862</accession>
<dbReference type="GO" id="GO:0005737">
    <property type="term" value="C:cytoplasm"/>
    <property type="evidence" value="ECO:0007669"/>
    <property type="project" value="TreeGrafter"/>
</dbReference>
<dbReference type="RefSeq" id="WP_132543772.1">
    <property type="nucleotide sequence ID" value="NZ_SLWY01000015.1"/>
</dbReference>
<dbReference type="EMBL" id="SLWY01000015">
    <property type="protein sequence ID" value="TCO80246.1"/>
    <property type="molecule type" value="Genomic_DNA"/>
</dbReference>
<dbReference type="GO" id="GO:0032259">
    <property type="term" value="P:methylation"/>
    <property type="evidence" value="ECO:0007669"/>
    <property type="project" value="UniProtKB-KW"/>
</dbReference>
<proteinExistence type="inferred from homology"/>
<dbReference type="Proteomes" id="UP000295765">
    <property type="component" value="Unassembled WGS sequence"/>
</dbReference>
<evidence type="ECO:0000256" key="3">
    <source>
        <dbReference type="ARBA" id="ARBA00030757"/>
    </source>
</evidence>